<feature type="region of interest" description="Disordered" evidence="1">
    <location>
        <begin position="33"/>
        <end position="64"/>
    </location>
</feature>
<gene>
    <name evidence="3" type="ORF">GCM10023092_25830</name>
</gene>
<keyword evidence="2" id="KW-1133">Transmembrane helix</keyword>
<feature type="compositionally biased region" description="Low complexity" evidence="1">
    <location>
        <begin position="53"/>
        <end position="64"/>
    </location>
</feature>
<proteinExistence type="predicted"/>
<reference evidence="4" key="1">
    <citation type="journal article" date="2019" name="Int. J. Syst. Evol. Microbiol.">
        <title>The Global Catalogue of Microorganisms (GCM) 10K type strain sequencing project: providing services to taxonomists for standard genome sequencing and annotation.</title>
        <authorList>
            <consortium name="The Broad Institute Genomics Platform"/>
            <consortium name="The Broad Institute Genome Sequencing Center for Infectious Disease"/>
            <person name="Wu L."/>
            <person name="Ma J."/>
        </authorList>
    </citation>
    <scope>NUCLEOTIDE SEQUENCE [LARGE SCALE GENOMIC DNA]</scope>
    <source>
        <strain evidence="4">JCM 31921</strain>
    </source>
</reference>
<dbReference type="EMBL" id="BAABEZ010000024">
    <property type="protein sequence ID" value="GAA4458071.1"/>
    <property type="molecule type" value="Genomic_DNA"/>
</dbReference>
<keyword evidence="2" id="KW-0472">Membrane</keyword>
<sequence>MNWTVVGGVTAIISIILNILQLLQNQSLKNKLHAQQTVGNNSNPVQQTHSGHGHNVNAGGNVQL</sequence>
<protein>
    <submittedName>
        <fullName evidence="3">Uncharacterized protein</fullName>
    </submittedName>
</protein>
<accession>A0ABP8N1F8</accession>
<name>A0ABP8N1F8_9BACT</name>
<keyword evidence="4" id="KW-1185">Reference proteome</keyword>
<feature type="transmembrane region" description="Helical" evidence="2">
    <location>
        <begin position="6"/>
        <end position="23"/>
    </location>
</feature>
<evidence type="ECO:0000256" key="2">
    <source>
        <dbReference type="SAM" id="Phobius"/>
    </source>
</evidence>
<dbReference type="Proteomes" id="UP001501410">
    <property type="component" value="Unassembled WGS sequence"/>
</dbReference>
<feature type="compositionally biased region" description="Polar residues" evidence="1">
    <location>
        <begin position="33"/>
        <end position="50"/>
    </location>
</feature>
<comment type="caution">
    <text evidence="3">The sequence shown here is derived from an EMBL/GenBank/DDBJ whole genome shotgun (WGS) entry which is preliminary data.</text>
</comment>
<keyword evidence="2" id="KW-0812">Transmembrane</keyword>
<organism evidence="3 4">
    <name type="scientific">Rurimicrobium arvi</name>
    <dbReference type="NCBI Taxonomy" id="2049916"/>
    <lineage>
        <taxon>Bacteria</taxon>
        <taxon>Pseudomonadati</taxon>
        <taxon>Bacteroidota</taxon>
        <taxon>Chitinophagia</taxon>
        <taxon>Chitinophagales</taxon>
        <taxon>Chitinophagaceae</taxon>
        <taxon>Rurimicrobium</taxon>
    </lineage>
</organism>
<evidence type="ECO:0000313" key="4">
    <source>
        <dbReference type="Proteomes" id="UP001501410"/>
    </source>
</evidence>
<evidence type="ECO:0000313" key="3">
    <source>
        <dbReference type="EMBL" id="GAA4458071.1"/>
    </source>
</evidence>
<evidence type="ECO:0000256" key="1">
    <source>
        <dbReference type="SAM" id="MobiDB-lite"/>
    </source>
</evidence>